<dbReference type="EMBL" id="CP017774">
    <property type="protein sequence ID" value="AOZ99782.1"/>
    <property type="molecule type" value="Genomic_DNA"/>
</dbReference>
<dbReference type="KEGG" id="fcm:BIW12_10210"/>
<protein>
    <recommendedName>
        <fullName evidence="4">Fibronectin type-III domain-containing protein</fullName>
    </recommendedName>
</protein>
<name>A0A1D9PB67_9FLAO</name>
<dbReference type="OrthoDB" id="789771at2"/>
<feature type="signal peptide" evidence="1">
    <location>
        <begin position="1"/>
        <end position="20"/>
    </location>
</feature>
<dbReference type="InterPro" id="IPR013783">
    <property type="entry name" value="Ig-like_fold"/>
</dbReference>
<reference evidence="2 3" key="1">
    <citation type="submission" date="2016-10" db="EMBL/GenBank/DDBJ databases">
        <title>Complete Genome Sequence of Flavobacterium sp. PK15.</title>
        <authorList>
            <person name="Ekwe A."/>
            <person name="Kim S.B."/>
        </authorList>
    </citation>
    <scope>NUCLEOTIDE SEQUENCE [LARGE SCALE GENOMIC DNA]</scope>
    <source>
        <strain evidence="2 3">PK15</strain>
    </source>
</reference>
<dbReference type="Proteomes" id="UP000178198">
    <property type="component" value="Chromosome"/>
</dbReference>
<dbReference type="Gene3D" id="2.60.40.10">
    <property type="entry name" value="Immunoglobulins"/>
    <property type="match status" value="2"/>
</dbReference>
<dbReference type="PROSITE" id="PS51257">
    <property type="entry name" value="PROKAR_LIPOPROTEIN"/>
    <property type="match status" value="1"/>
</dbReference>
<evidence type="ECO:0000256" key="1">
    <source>
        <dbReference type="SAM" id="SignalP"/>
    </source>
</evidence>
<dbReference type="AlphaFoldDB" id="A0A1D9PB67"/>
<keyword evidence="3" id="KW-1185">Reference proteome</keyword>
<evidence type="ECO:0000313" key="2">
    <source>
        <dbReference type="EMBL" id="AOZ99782.1"/>
    </source>
</evidence>
<organism evidence="2 3">
    <name type="scientific">Flavobacterium commune</name>
    <dbReference type="NCBI Taxonomy" id="1306519"/>
    <lineage>
        <taxon>Bacteria</taxon>
        <taxon>Pseudomonadati</taxon>
        <taxon>Bacteroidota</taxon>
        <taxon>Flavobacteriia</taxon>
        <taxon>Flavobacteriales</taxon>
        <taxon>Flavobacteriaceae</taxon>
        <taxon>Flavobacterium</taxon>
    </lineage>
</organism>
<gene>
    <name evidence="2" type="ORF">BIW12_10210</name>
</gene>
<dbReference type="STRING" id="1306519.BIW12_10210"/>
<evidence type="ECO:0000313" key="3">
    <source>
        <dbReference type="Proteomes" id="UP000178198"/>
    </source>
</evidence>
<feature type="chain" id="PRO_5009444330" description="Fibronectin type-III domain-containing protein" evidence="1">
    <location>
        <begin position="21"/>
        <end position="234"/>
    </location>
</feature>
<proteinExistence type="predicted"/>
<accession>A0A1D9PB67</accession>
<dbReference type="RefSeq" id="WP_071185027.1">
    <property type="nucleotide sequence ID" value="NZ_CP017774.1"/>
</dbReference>
<keyword evidence="1" id="KW-0732">Signal</keyword>
<evidence type="ECO:0008006" key="4">
    <source>
        <dbReference type="Google" id="ProtNLM"/>
    </source>
</evidence>
<sequence length="234" mass="25675">MRKPLIYFVLSLVIFTTACSNDDNEKNTPELGELFLASPLDNSTCEGTSVSGTKCEVTLAWEPTADTDSYTLTITNLETNKVVLIKNNIETTSYKVTLDKDVPFSWKVSSTDDLSKEFNNLSKVWKFYASAGESVANYAPFPADLIAPIQDKMVTAVDGKITLKWAGSDTDSSGLKYTIYLDKVDGKQTPLSGLTNISDTQISVSVTSGVYYWRVKTSDANSSSFSQIVQFTVN</sequence>